<evidence type="ECO:0000313" key="3">
    <source>
        <dbReference type="Proteomes" id="UP000095621"/>
    </source>
</evidence>
<name>A0A174ZFH8_9FIRM</name>
<dbReference type="EMBL" id="CZBV01000003">
    <property type="protein sequence ID" value="CUQ83008.1"/>
    <property type="molecule type" value="Genomic_DNA"/>
</dbReference>
<proteinExistence type="predicted"/>
<dbReference type="NCBIfam" id="TIGR04223">
    <property type="entry name" value="quorum_AgrD"/>
    <property type="match status" value="1"/>
</dbReference>
<dbReference type="RefSeq" id="WP_082414112.1">
    <property type="nucleotide sequence ID" value="NZ_CABIXW010000003.1"/>
</dbReference>
<dbReference type="Proteomes" id="UP000095780">
    <property type="component" value="Unassembled WGS sequence"/>
</dbReference>
<dbReference type="EMBL" id="CZBU01000006">
    <property type="protein sequence ID" value="CUQ78997.1"/>
    <property type="molecule type" value="Genomic_DNA"/>
</dbReference>
<reference evidence="3 4" key="1">
    <citation type="submission" date="2015-09" db="EMBL/GenBank/DDBJ databases">
        <authorList>
            <consortium name="Pathogen Informatics"/>
        </authorList>
    </citation>
    <scope>NUCLEOTIDE SEQUENCE [LARGE SCALE GENOMIC DNA]</scope>
    <source>
        <strain evidence="1 3">2789STDY5834875</strain>
        <strain evidence="2 4">2789STDY5834878</strain>
    </source>
</reference>
<evidence type="ECO:0000313" key="2">
    <source>
        <dbReference type="EMBL" id="CUQ83008.1"/>
    </source>
</evidence>
<organism evidence="2 4">
    <name type="scientific">Lachnospira eligens</name>
    <dbReference type="NCBI Taxonomy" id="39485"/>
    <lineage>
        <taxon>Bacteria</taxon>
        <taxon>Bacillati</taxon>
        <taxon>Bacillota</taxon>
        <taxon>Clostridia</taxon>
        <taxon>Lachnospirales</taxon>
        <taxon>Lachnospiraceae</taxon>
        <taxon>Lachnospira</taxon>
    </lineage>
</organism>
<protein>
    <submittedName>
        <fullName evidence="2">Cyclic lactone autoinducer peptide</fullName>
    </submittedName>
</protein>
<accession>A0A174ZFH8</accession>
<dbReference type="InterPro" id="IPR009229">
    <property type="entry name" value="AgrD"/>
</dbReference>
<sequence length="43" mass="4784">MKRILKGMAEAAKKTAKASVNSASFLSMYQPKEPDVLKKKETK</sequence>
<evidence type="ECO:0000313" key="1">
    <source>
        <dbReference type="EMBL" id="CUQ78997.1"/>
    </source>
</evidence>
<dbReference type="Proteomes" id="UP000095621">
    <property type="component" value="Unassembled WGS sequence"/>
</dbReference>
<gene>
    <name evidence="1" type="ORF">ERS852490_02651</name>
    <name evidence="2" type="ORF">ERS852492_01083</name>
</gene>
<evidence type="ECO:0000313" key="4">
    <source>
        <dbReference type="Proteomes" id="UP000095780"/>
    </source>
</evidence>
<dbReference type="AlphaFoldDB" id="A0A174ZFH8"/>